<feature type="domain" description="Na+/H+ antiporter NhaC-like C-terminal" evidence="9">
    <location>
        <begin position="275"/>
        <end position="613"/>
    </location>
</feature>
<dbReference type="EMBL" id="FN648852">
    <property type="protein sequence ID" value="CBJ27262.1"/>
    <property type="molecule type" value="Genomic_DNA"/>
</dbReference>
<feature type="transmembrane region" description="Helical" evidence="7">
    <location>
        <begin position="303"/>
        <end position="329"/>
    </location>
</feature>
<keyword evidence="2" id="KW-1003">Cell membrane</keyword>
<keyword evidence="8" id="KW-0732">Signal</keyword>
<keyword evidence="4 7" id="KW-1133">Transmembrane helix</keyword>
<feature type="transmembrane region" description="Helical" evidence="7">
    <location>
        <begin position="119"/>
        <end position="138"/>
    </location>
</feature>
<evidence type="ECO:0000313" key="11">
    <source>
        <dbReference type="Proteomes" id="UP000002630"/>
    </source>
</evidence>
<feature type="compositionally biased region" description="Polar residues" evidence="6">
    <location>
        <begin position="342"/>
        <end position="365"/>
    </location>
</feature>
<evidence type="ECO:0000256" key="1">
    <source>
        <dbReference type="ARBA" id="ARBA00004651"/>
    </source>
</evidence>
<dbReference type="Proteomes" id="UP000002630">
    <property type="component" value="Linkage Group LG17"/>
</dbReference>
<feature type="chain" id="PRO_5003095766" description="Na+/H+ antiporter NhaC-like C-terminal domain-containing protein" evidence="8">
    <location>
        <begin position="21"/>
        <end position="657"/>
    </location>
</feature>
<feature type="transmembrane region" description="Helical" evidence="7">
    <location>
        <begin position="262"/>
        <end position="283"/>
    </location>
</feature>
<evidence type="ECO:0000313" key="10">
    <source>
        <dbReference type="EMBL" id="CBJ27262.1"/>
    </source>
</evidence>
<evidence type="ECO:0000256" key="2">
    <source>
        <dbReference type="ARBA" id="ARBA00022475"/>
    </source>
</evidence>
<proteinExistence type="predicted"/>
<organism evidence="10 11">
    <name type="scientific">Ectocarpus siliculosus</name>
    <name type="common">Brown alga</name>
    <name type="synonym">Conferva siliculosa</name>
    <dbReference type="NCBI Taxonomy" id="2880"/>
    <lineage>
        <taxon>Eukaryota</taxon>
        <taxon>Sar</taxon>
        <taxon>Stramenopiles</taxon>
        <taxon>Ochrophyta</taxon>
        <taxon>PX clade</taxon>
        <taxon>Phaeophyceae</taxon>
        <taxon>Ectocarpales</taxon>
        <taxon>Ectocarpaceae</taxon>
        <taxon>Ectocarpus</taxon>
    </lineage>
</organism>
<evidence type="ECO:0000256" key="6">
    <source>
        <dbReference type="SAM" id="MobiDB-lite"/>
    </source>
</evidence>
<dbReference type="InParanoid" id="D7G5A8"/>
<gene>
    <name evidence="10" type="ORF">Esi_0063_0099</name>
</gene>
<dbReference type="Pfam" id="PF03553">
    <property type="entry name" value="Na_H_antiporter"/>
    <property type="match status" value="1"/>
</dbReference>
<dbReference type="PANTHER" id="PTHR43478:SF1">
    <property type="entry name" value="NA+_H+ ANTIPORTER NHAC-LIKE C-TERMINAL DOMAIN-CONTAINING PROTEIN"/>
    <property type="match status" value="1"/>
</dbReference>
<keyword evidence="11" id="KW-1185">Reference proteome</keyword>
<protein>
    <recommendedName>
        <fullName evidence="9">Na+/H+ antiporter NhaC-like C-terminal domain-containing protein</fullName>
    </recommendedName>
</protein>
<evidence type="ECO:0000256" key="5">
    <source>
        <dbReference type="ARBA" id="ARBA00023136"/>
    </source>
</evidence>
<dbReference type="PANTHER" id="PTHR43478">
    <property type="entry name" value="NA+/H+ ANTIPORTER-RELATED"/>
    <property type="match status" value="1"/>
</dbReference>
<dbReference type="EMBL" id="FN649742">
    <property type="protein sequence ID" value="CBJ27262.1"/>
    <property type="molecule type" value="Genomic_DNA"/>
</dbReference>
<feature type="region of interest" description="Disordered" evidence="6">
    <location>
        <begin position="340"/>
        <end position="378"/>
    </location>
</feature>
<dbReference type="OMA" id="TWNMSIV"/>
<dbReference type="GO" id="GO:0005886">
    <property type="term" value="C:plasma membrane"/>
    <property type="evidence" value="ECO:0007669"/>
    <property type="project" value="UniProtKB-SubCell"/>
</dbReference>
<feature type="transmembrane region" description="Helical" evidence="7">
    <location>
        <begin position="390"/>
        <end position="407"/>
    </location>
</feature>
<feature type="transmembrane region" description="Helical" evidence="7">
    <location>
        <begin position="602"/>
        <end position="620"/>
    </location>
</feature>
<dbReference type="eggNOG" id="ENOG502QWQB">
    <property type="taxonomic scope" value="Eukaryota"/>
</dbReference>
<comment type="subcellular location">
    <subcellularLocation>
        <location evidence="1">Cell membrane</location>
        <topology evidence="1">Multi-pass membrane protein</topology>
    </subcellularLocation>
</comment>
<evidence type="ECO:0000259" key="9">
    <source>
        <dbReference type="Pfam" id="PF03553"/>
    </source>
</evidence>
<evidence type="ECO:0000256" key="8">
    <source>
        <dbReference type="SAM" id="SignalP"/>
    </source>
</evidence>
<dbReference type="STRING" id="2880.D7G5A8"/>
<feature type="transmembrane region" description="Helical" evidence="7">
    <location>
        <begin position="186"/>
        <end position="212"/>
    </location>
</feature>
<dbReference type="InterPro" id="IPR018461">
    <property type="entry name" value="Na/H_Antiport_NhaC-like_C"/>
</dbReference>
<feature type="transmembrane region" description="Helical" evidence="7">
    <location>
        <begin position="626"/>
        <end position="644"/>
    </location>
</feature>
<accession>D7G5A8</accession>
<feature type="signal peptide" evidence="8">
    <location>
        <begin position="1"/>
        <end position="20"/>
    </location>
</feature>
<evidence type="ECO:0000256" key="4">
    <source>
        <dbReference type="ARBA" id="ARBA00022989"/>
    </source>
</evidence>
<reference evidence="10 11" key="1">
    <citation type="journal article" date="2010" name="Nature">
        <title>The Ectocarpus genome and the independent evolution of multicellularity in brown algae.</title>
        <authorList>
            <person name="Cock J.M."/>
            <person name="Sterck L."/>
            <person name="Rouze P."/>
            <person name="Scornet D."/>
            <person name="Allen A.E."/>
            <person name="Amoutzias G."/>
            <person name="Anthouard V."/>
            <person name="Artiguenave F."/>
            <person name="Aury J.M."/>
            <person name="Badger J.H."/>
            <person name="Beszteri B."/>
            <person name="Billiau K."/>
            <person name="Bonnet E."/>
            <person name="Bothwell J.H."/>
            <person name="Bowler C."/>
            <person name="Boyen C."/>
            <person name="Brownlee C."/>
            <person name="Carrano C.J."/>
            <person name="Charrier B."/>
            <person name="Cho G.Y."/>
            <person name="Coelho S.M."/>
            <person name="Collen J."/>
            <person name="Corre E."/>
            <person name="Da Silva C."/>
            <person name="Delage L."/>
            <person name="Delaroque N."/>
            <person name="Dittami S.M."/>
            <person name="Doulbeau S."/>
            <person name="Elias M."/>
            <person name="Farnham G."/>
            <person name="Gachon C.M."/>
            <person name="Gschloessl B."/>
            <person name="Heesch S."/>
            <person name="Jabbari K."/>
            <person name="Jubin C."/>
            <person name="Kawai H."/>
            <person name="Kimura K."/>
            <person name="Kloareg B."/>
            <person name="Kupper F.C."/>
            <person name="Lang D."/>
            <person name="Le Bail A."/>
            <person name="Leblanc C."/>
            <person name="Lerouge P."/>
            <person name="Lohr M."/>
            <person name="Lopez P.J."/>
            <person name="Martens C."/>
            <person name="Maumus F."/>
            <person name="Michel G."/>
            <person name="Miranda-Saavedra D."/>
            <person name="Morales J."/>
            <person name="Moreau H."/>
            <person name="Motomura T."/>
            <person name="Nagasato C."/>
            <person name="Napoli C.A."/>
            <person name="Nelson D.R."/>
            <person name="Nyvall-Collen P."/>
            <person name="Peters A.F."/>
            <person name="Pommier C."/>
            <person name="Potin P."/>
            <person name="Poulain J."/>
            <person name="Quesneville H."/>
            <person name="Read B."/>
            <person name="Rensing S.A."/>
            <person name="Ritter A."/>
            <person name="Rousvoal S."/>
            <person name="Samanta M."/>
            <person name="Samson G."/>
            <person name="Schroeder D.C."/>
            <person name="Segurens B."/>
            <person name="Strittmatter M."/>
            <person name="Tonon T."/>
            <person name="Tregear J.W."/>
            <person name="Valentin K."/>
            <person name="von Dassow P."/>
            <person name="Yamagishi T."/>
            <person name="Van de Peer Y."/>
            <person name="Wincker P."/>
        </authorList>
    </citation>
    <scope>NUCLEOTIDE SEQUENCE [LARGE SCALE GENOMIC DNA]</scope>
    <source>
        <strain evidence="11">Ec32 / CCAP1310/4</strain>
    </source>
</reference>
<dbReference type="AlphaFoldDB" id="D7G5A8"/>
<keyword evidence="5 7" id="KW-0472">Membrane</keyword>
<feature type="transmembrane region" description="Helical" evidence="7">
    <location>
        <begin position="511"/>
        <end position="539"/>
    </location>
</feature>
<feature type="transmembrane region" description="Helical" evidence="7">
    <location>
        <begin position="427"/>
        <end position="453"/>
    </location>
</feature>
<dbReference type="OrthoDB" id="5593520at2759"/>
<evidence type="ECO:0000256" key="3">
    <source>
        <dbReference type="ARBA" id="ARBA00022692"/>
    </source>
</evidence>
<feature type="transmembrane region" description="Helical" evidence="7">
    <location>
        <begin position="145"/>
        <end position="166"/>
    </location>
</feature>
<keyword evidence="3 7" id="KW-0812">Transmembrane</keyword>
<sequence length="657" mass="68006">MTIVARLCGILAAYFTLVSAQSAAVVVEVSPVVHVAAPFSALVRLPPSYAATGRTEAKASLVDAQGGEKELAKQKLKVSAGGEVFLEHKLEGLLVGSIGTSTIRVRVGGETQDVRVTCVPGLVSLLPPLVTLAISILYRQVLVALLVGIWAGALLVSGFNPLGAFLRTFDTYFVGAFVGEGNAEVLLFTFLLGGTIGLVQRSGGALGLANALKGFMGTRTRGQVCTVTLGCLIFFDDYSSILIVGNSLRDVVRTVGVSPEKFAWLVHSVGVALASLSPISSWVGLQIGYTAAVLDSLGAPLDGFLVVLRSLPFRFFPLFYLLLIIIVLVSGKDFGPMASAEDSGSSDAVSGDQNTESPASGSQLEGDSAAGGGGGGITPKAGTPLRSRNALVPFAAVIGVTFLGMILDGISKIEAAGNEVPKTMVNILSSCDSVSVLIWASAAGWLTSLVLVCGQGILTLPEAMETWMEGMKEVLEPQFVLVLAWALGQVVKDVQTAEYLSGALETGIPPYMLPALISALCYVISYACGSTFGTMGIVFPLVGPLAWRLGNGDIEFLHHCFACILGASIFGNVCSPISDTTILTSLATGCGLGEHVRTTSPYTFIVAALSIILGSIPVGMGLYGPWVALLLGTGVMAALVYGLGKEPTSSTSSKKAA</sequence>
<name>D7G5A8_ECTSI</name>
<evidence type="ECO:0000256" key="7">
    <source>
        <dbReference type="SAM" id="Phobius"/>
    </source>
</evidence>